<proteinExistence type="predicted"/>
<name>A0A0E9VVQ2_ANGAN</name>
<protein>
    <submittedName>
        <fullName evidence="1">Uncharacterized protein</fullName>
    </submittedName>
</protein>
<dbReference type="EMBL" id="GBXM01026406">
    <property type="protein sequence ID" value="JAH82171.1"/>
    <property type="molecule type" value="Transcribed_RNA"/>
</dbReference>
<reference evidence="1" key="2">
    <citation type="journal article" date="2015" name="Fish Shellfish Immunol.">
        <title>Early steps in the European eel (Anguilla anguilla)-Vibrio vulnificus interaction in the gills: Role of the RtxA13 toxin.</title>
        <authorList>
            <person name="Callol A."/>
            <person name="Pajuelo D."/>
            <person name="Ebbesson L."/>
            <person name="Teles M."/>
            <person name="MacKenzie S."/>
            <person name="Amaro C."/>
        </authorList>
    </citation>
    <scope>NUCLEOTIDE SEQUENCE</scope>
</reference>
<sequence>MHWREAEIHIGHFASLSQGMHIIHSHSYVRAN</sequence>
<evidence type="ECO:0000313" key="1">
    <source>
        <dbReference type="EMBL" id="JAH82171.1"/>
    </source>
</evidence>
<dbReference type="AlphaFoldDB" id="A0A0E9VVQ2"/>
<accession>A0A0E9VVQ2</accession>
<reference evidence="1" key="1">
    <citation type="submission" date="2014-11" db="EMBL/GenBank/DDBJ databases">
        <authorList>
            <person name="Amaro Gonzalez C."/>
        </authorList>
    </citation>
    <scope>NUCLEOTIDE SEQUENCE</scope>
</reference>
<organism evidence="1">
    <name type="scientific">Anguilla anguilla</name>
    <name type="common">European freshwater eel</name>
    <name type="synonym">Muraena anguilla</name>
    <dbReference type="NCBI Taxonomy" id="7936"/>
    <lineage>
        <taxon>Eukaryota</taxon>
        <taxon>Metazoa</taxon>
        <taxon>Chordata</taxon>
        <taxon>Craniata</taxon>
        <taxon>Vertebrata</taxon>
        <taxon>Euteleostomi</taxon>
        <taxon>Actinopterygii</taxon>
        <taxon>Neopterygii</taxon>
        <taxon>Teleostei</taxon>
        <taxon>Anguilliformes</taxon>
        <taxon>Anguillidae</taxon>
        <taxon>Anguilla</taxon>
    </lineage>
</organism>